<keyword evidence="1" id="KW-0479">Metal-binding</keyword>
<dbReference type="EMBL" id="MRCA01000004">
    <property type="protein sequence ID" value="OKH14329.1"/>
    <property type="molecule type" value="Genomic_DNA"/>
</dbReference>
<evidence type="ECO:0000259" key="2">
    <source>
        <dbReference type="Pfam" id="PF00586"/>
    </source>
</evidence>
<dbReference type="RefSeq" id="WP_073555635.1">
    <property type="nucleotide sequence ID" value="NZ_MRCA01000004.1"/>
</dbReference>
<evidence type="ECO:0000313" key="4">
    <source>
        <dbReference type="EMBL" id="OKH14329.1"/>
    </source>
</evidence>
<keyword evidence="5" id="KW-1185">Reference proteome</keyword>
<comment type="catalytic activity">
    <reaction evidence="1">
        <text>thiamine phosphate + ATP = thiamine diphosphate + ADP</text>
        <dbReference type="Rhea" id="RHEA:15913"/>
        <dbReference type="ChEBI" id="CHEBI:30616"/>
        <dbReference type="ChEBI" id="CHEBI:37575"/>
        <dbReference type="ChEBI" id="CHEBI:58937"/>
        <dbReference type="ChEBI" id="CHEBI:456216"/>
        <dbReference type="EC" id="2.7.4.16"/>
    </reaction>
</comment>
<dbReference type="GO" id="GO:0009030">
    <property type="term" value="F:thiamine-phosphate kinase activity"/>
    <property type="evidence" value="ECO:0007669"/>
    <property type="project" value="UniProtKB-UniRule"/>
</dbReference>
<feature type="binding site" evidence="1">
    <location>
        <position position="58"/>
    </location>
    <ligand>
        <name>substrate</name>
    </ligand>
</feature>
<feature type="binding site" evidence="1">
    <location>
        <position position="51"/>
    </location>
    <ligand>
        <name>Mg(2+)</name>
        <dbReference type="ChEBI" id="CHEBI:18420"/>
        <label>1</label>
    </ligand>
</feature>
<organism evidence="4 5">
    <name type="scientific">Fischerella major NIES-592</name>
    <dbReference type="NCBI Taxonomy" id="210994"/>
    <lineage>
        <taxon>Bacteria</taxon>
        <taxon>Bacillati</taxon>
        <taxon>Cyanobacteriota</taxon>
        <taxon>Cyanophyceae</taxon>
        <taxon>Nostocales</taxon>
        <taxon>Hapalosiphonaceae</taxon>
        <taxon>Fischerella</taxon>
    </lineage>
</organism>
<feature type="binding site" evidence="1">
    <location>
        <position position="128"/>
    </location>
    <ligand>
        <name>Mg(2+)</name>
        <dbReference type="ChEBI" id="CHEBI:18420"/>
        <label>1</label>
    </ligand>
</feature>
<feature type="binding site" evidence="1">
    <location>
        <position position="278"/>
    </location>
    <ligand>
        <name>substrate</name>
    </ligand>
</feature>
<dbReference type="GO" id="GO:0005524">
    <property type="term" value="F:ATP binding"/>
    <property type="evidence" value="ECO:0007669"/>
    <property type="project" value="UniProtKB-UniRule"/>
</dbReference>
<comment type="caution">
    <text evidence="4">The sequence shown here is derived from an EMBL/GenBank/DDBJ whole genome shotgun (WGS) entry which is preliminary data.</text>
</comment>
<comment type="function">
    <text evidence="1">Catalyzes the ATP-dependent phosphorylation of thiamine-monophosphate (TMP) to form thiamine-pyrophosphate (TPP), the active form of vitamin B1.</text>
</comment>
<dbReference type="PIRSF" id="PIRSF005303">
    <property type="entry name" value="Thiam_monoph_kin"/>
    <property type="match status" value="1"/>
</dbReference>
<feature type="binding site" evidence="1">
    <location>
        <position position="49"/>
    </location>
    <ligand>
        <name>Mg(2+)</name>
        <dbReference type="ChEBI" id="CHEBI:18420"/>
        <label>4</label>
    </ligand>
</feature>
<feature type="binding site" evidence="1">
    <location>
        <position position="80"/>
    </location>
    <ligand>
        <name>Mg(2+)</name>
        <dbReference type="ChEBI" id="CHEBI:18420"/>
        <label>2</label>
    </ligand>
</feature>
<evidence type="ECO:0000259" key="3">
    <source>
        <dbReference type="Pfam" id="PF02769"/>
    </source>
</evidence>
<evidence type="ECO:0000256" key="1">
    <source>
        <dbReference type="HAMAP-Rule" id="MF_02128"/>
    </source>
</evidence>
<keyword evidence="1 4" id="KW-0418">Kinase</keyword>
<feature type="binding site" evidence="1">
    <location>
        <position position="229"/>
    </location>
    <ligand>
        <name>ATP</name>
        <dbReference type="ChEBI" id="CHEBI:30616"/>
    </ligand>
</feature>
<dbReference type="SUPFAM" id="SSF55326">
    <property type="entry name" value="PurM N-terminal domain-like"/>
    <property type="match status" value="1"/>
</dbReference>
<dbReference type="AlphaFoldDB" id="A0A1U7H0F6"/>
<dbReference type="CDD" id="cd02194">
    <property type="entry name" value="ThiL"/>
    <property type="match status" value="1"/>
</dbReference>
<gene>
    <name evidence="1" type="primary">thiL</name>
    <name evidence="4" type="ORF">NIES592_09680</name>
</gene>
<feature type="binding site" evidence="1">
    <location>
        <position position="80"/>
    </location>
    <ligand>
        <name>Mg(2+)</name>
        <dbReference type="ChEBI" id="CHEBI:18420"/>
        <label>4</label>
    </ligand>
</feature>
<dbReference type="Pfam" id="PF00586">
    <property type="entry name" value="AIRS"/>
    <property type="match status" value="1"/>
</dbReference>
<comment type="miscellaneous">
    <text evidence="1">Reaction mechanism of ThiL seems to utilize a direct, inline transfer of the gamma-phosphate of ATP to TMP rather than a phosphorylated enzyme intermediate.</text>
</comment>
<dbReference type="Gene3D" id="3.30.1330.10">
    <property type="entry name" value="PurM-like, N-terminal domain"/>
    <property type="match status" value="1"/>
</dbReference>
<keyword evidence="1" id="KW-0460">Magnesium</keyword>
<keyword evidence="1" id="KW-0547">Nucleotide-binding</keyword>
<dbReference type="InterPro" id="IPR010918">
    <property type="entry name" value="PurM-like_C_dom"/>
</dbReference>
<feature type="binding site" evidence="1">
    <location>
        <position position="110"/>
    </location>
    <ligand>
        <name>ATP</name>
        <dbReference type="ChEBI" id="CHEBI:30616"/>
    </ligand>
</feature>
<feature type="binding site" evidence="1">
    <location>
        <position position="51"/>
    </location>
    <ligand>
        <name>Mg(2+)</name>
        <dbReference type="ChEBI" id="CHEBI:18420"/>
        <label>2</label>
    </ligand>
</feature>
<dbReference type="UniPathway" id="UPA00060">
    <property type="reaction ID" value="UER00142"/>
</dbReference>
<evidence type="ECO:0000313" key="5">
    <source>
        <dbReference type="Proteomes" id="UP000186391"/>
    </source>
</evidence>
<dbReference type="InterPro" id="IPR016188">
    <property type="entry name" value="PurM-like_N"/>
</dbReference>
<sequence length="338" mass="36097">MNTESSSLLVKDIGEQGLLQILQRFCPQEIIGDDAAVIATKTGLSLVVTTDVLVDNIHFSEITTSAVDVGWRAAAANLSDLAAMGASPLGITVGLGLPGDVSVSWVEQMYVGMTQCLQQFNTPIVGGDVVRSPVITIAITAFGQAYPQQIIRRHRAQVGDAIIVTGVHGASRAGLELLLHPEKAENLSPEETKALIRAHQRPQPRLDVLPILWQILGSSQLAIAGMDSSDGLADALVQICRASNVGAVVERTQIPFPPAFAHWLTPEQALEYSLYGGEDFELVLCLPKQLADKLVQMLGQGAAAIGEITNGSTVVLHDQKQKFPDQVLSLSQGFQHFG</sequence>
<dbReference type="OrthoDB" id="9802811at2"/>
<dbReference type="InterPro" id="IPR036921">
    <property type="entry name" value="PurM-like_N_sf"/>
</dbReference>
<name>A0A1U7H0F6_9CYAN</name>
<dbReference type="InterPro" id="IPR036676">
    <property type="entry name" value="PurM-like_C_sf"/>
</dbReference>
<dbReference type="GO" id="GO:0009229">
    <property type="term" value="P:thiamine diphosphate biosynthetic process"/>
    <property type="evidence" value="ECO:0007669"/>
    <property type="project" value="UniProtKB-UniRule"/>
</dbReference>
<dbReference type="PANTHER" id="PTHR30270:SF0">
    <property type="entry name" value="THIAMINE-MONOPHOSPHATE KINASE"/>
    <property type="match status" value="1"/>
</dbReference>
<dbReference type="PANTHER" id="PTHR30270">
    <property type="entry name" value="THIAMINE-MONOPHOSPHATE KINASE"/>
    <property type="match status" value="1"/>
</dbReference>
<feature type="binding site" evidence="1">
    <location>
        <position position="227"/>
    </location>
    <ligand>
        <name>Mg(2+)</name>
        <dbReference type="ChEBI" id="CHEBI:18420"/>
        <label>3</label>
    </ligand>
</feature>
<feature type="domain" description="PurM-like N-terminal" evidence="2">
    <location>
        <begin position="32"/>
        <end position="144"/>
    </location>
</feature>
<feature type="binding site" evidence="1">
    <location>
        <position position="80"/>
    </location>
    <ligand>
        <name>Mg(2+)</name>
        <dbReference type="ChEBI" id="CHEBI:18420"/>
        <label>3</label>
    </ligand>
</feature>
<dbReference type="NCBIfam" id="TIGR01379">
    <property type="entry name" value="thiL"/>
    <property type="match status" value="1"/>
</dbReference>
<feature type="domain" description="PurM-like C-terminal" evidence="3">
    <location>
        <begin position="157"/>
        <end position="316"/>
    </location>
</feature>
<dbReference type="Pfam" id="PF02769">
    <property type="entry name" value="AIRS_C"/>
    <property type="match status" value="1"/>
</dbReference>
<protein>
    <recommendedName>
        <fullName evidence="1">Thiamine-monophosphate kinase</fullName>
        <shortName evidence="1">TMP kinase</shortName>
        <shortName evidence="1">Thiamine-phosphate kinase</shortName>
        <ecNumber evidence="1">2.7.4.16</ecNumber>
    </recommendedName>
</protein>
<dbReference type="InterPro" id="IPR006283">
    <property type="entry name" value="ThiL-like"/>
</dbReference>
<feature type="binding site" evidence="1">
    <location>
        <position position="230"/>
    </location>
    <ligand>
        <name>Mg(2+)</name>
        <dbReference type="ChEBI" id="CHEBI:18420"/>
        <label>5</label>
    </ligand>
</feature>
<feature type="binding site" evidence="1">
    <location>
        <position position="34"/>
    </location>
    <ligand>
        <name>Mg(2+)</name>
        <dbReference type="ChEBI" id="CHEBI:18420"/>
        <label>4</label>
    </ligand>
</feature>
<dbReference type="GO" id="GO:0009228">
    <property type="term" value="P:thiamine biosynthetic process"/>
    <property type="evidence" value="ECO:0007669"/>
    <property type="project" value="UniProtKB-KW"/>
</dbReference>
<feature type="binding site" evidence="1">
    <location>
        <position position="50"/>
    </location>
    <ligand>
        <name>Mg(2+)</name>
        <dbReference type="ChEBI" id="CHEBI:18420"/>
        <label>1</label>
    </ligand>
</feature>
<dbReference type="GO" id="GO:0000287">
    <property type="term" value="F:magnesium ion binding"/>
    <property type="evidence" value="ECO:0007669"/>
    <property type="project" value="UniProtKB-UniRule"/>
</dbReference>
<keyword evidence="1" id="KW-0784">Thiamine biosynthesis</keyword>
<comment type="similarity">
    <text evidence="1">Belongs to the thiamine-monophosphate kinase family.</text>
</comment>
<dbReference type="Proteomes" id="UP000186391">
    <property type="component" value="Unassembled WGS sequence"/>
</dbReference>
<proteinExistence type="inferred from homology"/>
<dbReference type="Gene3D" id="3.90.650.10">
    <property type="entry name" value="PurM-like C-terminal domain"/>
    <property type="match status" value="1"/>
</dbReference>
<dbReference type="SUPFAM" id="SSF56042">
    <property type="entry name" value="PurM C-terminal domain-like"/>
    <property type="match status" value="1"/>
</dbReference>
<keyword evidence="1" id="KW-0808">Transferase</keyword>
<comment type="pathway">
    <text evidence="1">Cofactor biosynthesis; thiamine diphosphate biosynthesis; thiamine diphosphate from thiamine phosphate: step 1/1.</text>
</comment>
<feature type="binding site" evidence="1">
    <location>
        <begin position="127"/>
        <end position="128"/>
    </location>
    <ligand>
        <name>ATP</name>
        <dbReference type="ChEBI" id="CHEBI:30616"/>
    </ligand>
</feature>
<dbReference type="HAMAP" id="MF_02128">
    <property type="entry name" value="TMP_kinase"/>
    <property type="match status" value="1"/>
</dbReference>
<keyword evidence="1" id="KW-0067">ATP-binding</keyword>
<accession>A0A1U7H0F6</accession>
<feature type="binding site" evidence="1">
    <location>
        <position position="153"/>
    </location>
    <ligand>
        <name>ATP</name>
        <dbReference type="ChEBI" id="CHEBI:30616"/>
    </ligand>
</feature>
<feature type="binding site" evidence="1">
    <location>
        <position position="334"/>
    </location>
    <ligand>
        <name>substrate</name>
    </ligand>
</feature>
<dbReference type="EC" id="2.7.4.16" evidence="1"/>
<feature type="binding site" evidence="1">
    <location>
        <position position="34"/>
    </location>
    <ligand>
        <name>Mg(2+)</name>
        <dbReference type="ChEBI" id="CHEBI:18420"/>
        <label>3</label>
    </ligand>
</feature>
<reference evidence="4 5" key="1">
    <citation type="submission" date="2016-11" db="EMBL/GenBank/DDBJ databases">
        <title>Draft Genome Sequences of Nine Cyanobacterial Strains from Diverse Habitats.</title>
        <authorList>
            <person name="Zhu T."/>
            <person name="Hou S."/>
            <person name="Lu X."/>
            <person name="Hess W.R."/>
        </authorList>
    </citation>
    <scope>NUCLEOTIDE SEQUENCE [LARGE SCALE GENOMIC DNA]</scope>
    <source>
        <strain evidence="4 5">NIES-592</strain>
    </source>
</reference>